<dbReference type="PANTHER" id="PTHR30636">
    <property type="entry name" value="UPF0701 PROTEIN YICC"/>
    <property type="match status" value="1"/>
</dbReference>
<dbReference type="InterPro" id="IPR013527">
    <property type="entry name" value="YicC-like_N"/>
</dbReference>
<dbReference type="PATRIC" id="fig|1609969.3.peg.1685"/>
<dbReference type="NCBIfam" id="TIGR00255">
    <property type="entry name" value="YicC/YloC family endoribonuclease"/>
    <property type="match status" value="1"/>
</dbReference>
<proteinExistence type="inferred from homology"/>
<evidence type="ECO:0000313" key="9">
    <source>
        <dbReference type="Proteomes" id="UP000033428"/>
    </source>
</evidence>
<comment type="similarity">
    <text evidence="5">Belongs to the YicC/YloC family.</text>
</comment>
<dbReference type="Pfam" id="PF08340">
    <property type="entry name" value="YicC-like_C"/>
    <property type="match status" value="1"/>
</dbReference>
<dbReference type="InterPro" id="IPR013551">
    <property type="entry name" value="YicC-like_C"/>
</dbReference>
<evidence type="ECO:0000256" key="2">
    <source>
        <dbReference type="ARBA" id="ARBA00022722"/>
    </source>
</evidence>
<dbReference type="PANTHER" id="PTHR30636:SF3">
    <property type="entry name" value="UPF0701 PROTEIN YICC"/>
    <property type="match status" value="1"/>
</dbReference>
<sequence length="312" mass="35873">MGIKNKHVKSREKTKIRSMTGFGRASVKSIFGTVCVEIKTLNNKSLSINCLPFEGFFLLEERLNSIIDKHVSRGKVFIRITRENTSKGGKKFLGALVSINTAIAKQYLVDIASLKKSLGIKSEITIQDILRLPHVIEEKNTSSHEEEMWPYIEKATIKALKELIKFREVEGARLAQDFLERLIKIEKIVATIKEYEKKSIEYYRTRLIDKIRAVTGKQEVDMNRLEEEVGVFARNYDIAEEIIRLEHHIKVYDLALCENSSDAGKKLDFIAQEMHREVNTIGSKSSDYRISNGVIELKSEIERIREQVKNIE</sequence>
<evidence type="ECO:0000259" key="6">
    <source>
        <dbReference type="Pfam" id="PF03755"/>
    </source>
</evidence>
<feature type="domain" description="Endoribonuclease YicC-like N-terminal" evidence="6">
    <location>
        <begin position="16"/>
        <end position="175"/>
    </location>
</feature>
<evidence type="ECO:0000256" key="4">
    <source>
        <dbReference type="ARBA" id="ARBA00022801"/>
    </source>
</evidence>
<dbReference type="EMBL" id="JYNY01000332">
    <property type="protein sequence ID" value="KJJ84564.1"/>
    <property type="molecule type" value="Genomic_DNA"/>
</dbReference>
<protein>
    <recommendedName>
        <fullName evidence="10">YicC family protein</fullName>
    </recommendedName>
</protein>
<comment type="caution">
    <text evidence="8">The sequence shown here is derived from an EMBL/GenBank/DDBJ whole genome shotgun (WGS) entry which is preliminary data.</text>
</comment>
<evidence type="ECO:0000256" key="3">
    <source>
        <dbReference type="ARBA" id="ARBA00022759"/>
    </source>
</evidence>
<comment type="cofactor">
    <cofactor evidence="1">
        <name>a divalent metal cation</name>
        <dbReference type="ChEBI" id="CHEBI:60240"/>
    </cofactor>
</comment>
<evidence type="ECO:0000256" key="1">
    <source>
        <dbReference type="ARBA" id="ARBA00001968"/>
    </source>
</evidence>
<accession>A0A0F0CRC7</accession>
<keyword evidence="2" id="KW-0540">Nuclease</keyword>
<dbReference type="Pfam" id="PF03755">
    <property type="entry name" value="YicC-like_N"/>
    <property type="match status" value="1"/>
</dbReference>
<name>A0A0F0CRC7_9BACT</name>
<keyword evidence="9" id="KW-1185">Reference proteome</keyword>
<dbReference type="GO" id="GO:0016787">
    <property type="term" value="F:hydrolase activity"/>
    <property type="evidence" value="ECO:0007669"/>
    <property type="project" value="UniProtKB-KW"/>
</dbReference>
<gene>
    <name evidence="8" type="ORF">OMAG_001569</name>
</gene>
<evidence type="ECO:0008006" key="10">
    <source>
        <dbReference type="Google" id="ProtNLM"/>
    </source>
</evidence>
<dbReference type="AlphaFoldDB" id="A0A0F0CRC7"/>
<dbReference type="Proteomes" id="UP000033428">
    <property type="component" value="Unassembled WGS sequence"/>
</dbReference>
<reference evidence="8 9" key="1">
    <citation type="submission" date="2015-02" db="EMBL/GenBank/DDBJ databases">
        <title>Single-cell genomics of uncultivated deep-branching MTB reveals a conserved set of magnetosome genes.</title>
        <authorList>
            <person name="Kolinko S."/>
            <person name="Richter M."/>
            <person name="Glockner F.O."/>
            <person name="Brachmann A."/>
            <person name="Schuler D."/>
        </authorList>
    </citation>
    <scope>NUCLEOTIDE SEQUENCE [LARGE SCALE GENOMIC DNA]</scope>
    <source>
        <strain evidence="8">SKK-01</strain>
    </source>
</reference>
<evidence type="ECO:0000313" key="8">
    <source>
        <dbReference type="EMBL" id="KJJ84564.1"/>
    </source>
</evidence>
<organism evidence="8 9">
    <name type="scientific">Candidatus Omnitrophus magneticus</name>
    <dbReference type="NCBI Taxonomy" id="1609969"/>
    <lineage>
        <taxon>Bacteria</taxon>
        <taxon>Pseudomonadati</taxon>
        <taxon>Candidatus Omnitrophota</taxon>
        <taxon>Candidatus Omnitrophus</taxon>
    </lineage>
</organism>
<keyword evidence="3" id="KW-0255">Endonuclease</keyword>
<dbReference type="InterPro" id="IPR005229">
    <property type="entry name" value="YicC/YloC-like"/>
</dbReference>
<evidence type="ECO:0000259" key="7">
    <source>
        <dbReference type="Pfam" id="PF08340"/>
    </source>
</evidence>
<keyword evidence="4" id="KW-0378">Hydrolase</keyword>
<feature type="domain" description="Endoribonuclease YicC-like C-terminal" evidence="7">
    <location>
        <begin position="192"/>
        <end position="312"/>
    </location>
</feature>
<evidence type="ECO:0000256" key="5">
    <source>
        <dbReference type="ARBA" id="ARBA00035648"/>
    </source>
</evidence>
<dbReference type="GO" id="GO:0004521">
    <property type="term" value="F:RNA endonuclease activity"/>
    <property type="evidence" value="ECO:0007669"/>
    <property type="project" value="InterPro"/>
</dbReference>